<reference evidence="7" key="1">
    <citation type="submission" date="2025-08" db="UniProtKB">
        <authorList>
            <consortium name="RefSeq"/>
        </authorList>
    </citation>
    <scope>IDENTIFICATION</scope>
    <source>
        <strain evidence="7">J_2021</strain>
        <tissue evidence="7">Erythrocytes</tissue>
    </source>
</reference>
<organism evidence="6 7">
    <name type="scientific">Xenopus laevis</name>
    <name type="common">African clawed frog</name>
    <dbReference type="NCBI Taxonomy" id="8355"/>
    <lineage>
        <taxon>Eukaryota</taxon>
        <taxon>Metazoa</taxon>
        <taxon>Chordata</taxon>
        <taxon>Craniata</taxon>
        <taxon>Vertebrata</taxon>
        <taxon>Euteleostomi</taxon>
        <taxon>Amphibia</taxon>
        <taxon>Batrachia</taxon>
        <taxon>Anura</taxon>
        <taxon>Pipoidea</taxon>
        <taxon>Pipidae</taxon>
        <taxon>Xenopodinae</taxon>
        <taxon>Xenopus</taxon>
        <taxon>Xenopus</taxon>
    </lineage>
</organism>
<accession>A0A1L8G536</accession>
<dbReference type="Gene3D" id="2.40.50.40">
    <property type="match status" value="1"/>
</dbReference>
<keyword evidence="6" id="KW-1185">Reference proteome</keyword>
<dbReference type="OrthoDB" id="9930747at2759"/>
<feature type="compositionally biased region" description="Basic residues" evidence="3">
    <location>
        <begin position="105"/>
        <end position="115"/>
    </location>
</feature>
<keyword evidence="2" id="KW-0202">Cytokine</keyword>
<protein>
    <submittedName>
        <fullName evidence="7">Cytokine SCM-1 beta</fullName>
    </submittedName>
</protein>
<feature type="chain" id="PRO_5043758372" evidence="4">
    <location>
        <begin position="24"/>
        <end position="115"/>
    </location>
</feature>
<feature type="region of interest" description="Disordered" evidence="3">
    <location>
        <begin position="87"/>
        <end position="115"/>
    </location>
</feature>
<dbReference type="GO" id="GO:0008009">
    <property type="term" value="F:chemokine activity"/>
    <property type="evidence" value="ECO:0007669"/>
    <property type="project" value="InterPro"/>
</dbReference>
<dbReference type="STRING" id="8355.A0A1L8G536"/>
<dbReference type="Pfam" id="PF00048">
    <property type="entry name" value="IL8"/>
    <property type="match status" value="1"/>
</dbReference>
<comment type="similarity">
    <text evidence="1">Belongs to the intercrine gamma family.</text>
</comment>
<dbReference type="PRINTS" id="PR01731">
    <property type="entry name" value="LYMPHOTACTIN"/>
</dbReference>
<feature type="signal peptide" evidence="4">
    <location>
        <begin position="1"/>
        <end position="23"/>
    </location>
</feature>
<dbReference type="Bgee" id="108717597">
    <property type="expression patterns" value="Expressed in spleen and 13 other cell types or tissues"/>
</dbReference>
<dbReference type="InterPro" id="IPR008105">
    <property type="entry name" value="Chemokine_XCL1/XCL2"/>
</dbReference>
<dbReference type="GO" id="GO:0006955">
    <property type="term" value="P:immune response"/>
    <property type="evidence" value="ECO:0007669"/>
    <property type="project" value="InterPro"/>
</dbReference>
<dbReference type="SUPFAM" id="SSF54117">
    <property type="entry name" value="Interleukin 8-like chemokines"/>
    <property type="match status" value="1"/>
</dbReference>
<gene>
    <name evidence="7" type="primary">LOC108717597</name>
</gene>
<evidence type="ECO:0000259" key="5">
    <source>
        <dbReference type="SMART" id="SM00199"/>
    </source>
</evidence>
<dbReference type="AlphaFoldDB" id="A0A1L8G536"/>
<feature type="domain" description="Chemokine interleukin-8-like" evidence="5">
    <location>
        <begin position="30"/>
        <end position="87"/>
    </location>
</feature>
<dbReference type="GO" id="GO:0005615">
    <property type="term" value="C:extracellular space"/>
    <property type="evidence" value="ECO:0007669"/>
    <property type="project" value="UniProtKB-KW"/>
</dbReference>
<dbReference type="CDD" id="cd00272">
    <property type="entry name" value="Chemokine_CC"/>
    <property type="match status" value="1"/>
</dbReference>
<dbReference type="KEGG" id="xla:108717597"/>
<evidence type="ECO:0000313" key="7">
    <source>
        <dbReference type="RefSeq" id="XP_018120302.1"/>
    </source>
</evidence>
<dbReference type="PaxDb" id="8355-A0A1L8G536"/>
<dbReference type="GeneID" id="108717597"/>
<evidence type="ECO:0000256" key="3">
    <source>
        <dbReference type="SAM" id="MobiDB-lite"/>
    </source>
</evidence>
<dbReference type="SMART" id="SM00199">
    <property type="entry name" value="SCY"/>
    <property type="match status" value="1"/>
</dbReference>
<evidence type="ECO:0000256" key="4">
    <source>
        <dbReference type="SAM" id="SignalP"/>
    </source>
</evidence>
<evidence type="ECO:0000256" key="2">
    <source>
        <dbReference type="ARBA" id="ARBA00022514"/>
    </source>
</evidence>
<evidence type="ECO:0000313" key="6">
    <source>
        <dbReference type="Proteomes" id="UP000186698"/>
    </source>
</evidence>
<keyword evidence="4" id="KW-0732">Signal</keyword>
<proteinExistence type="inferred from homology"/>
<dbReference type="InterPro" id="IPR001811">
    <property type="entry name" value="Chemokine_IL8-like_dom"/>
</dbReference>
<sequence length="115" mass="12560">MKLLLMALLIGLGMVLLATTSQGQGGELIHGNVCLETKLNKAIKCNKLKSYTEQTTPVAAIMFTTKKNITLCANPVQPWVKQAVRCLKTKKPKGANPKKTDNSKKKNIKPKKSTP</sequence>
<dbReference type="RefSeq" id="XP_018120302.1">
    <property type="nucleotide sequence ID" value="XM_018264813.2"/>
</dbReference>
<dbReference type="InterPro" id="IPR036048">
    <property type="entry name" value="Interleukin_8-like_sf"/>
</dbReference>
<dbReference type="Proteomes" id="UP000186698">
    <property type="component" value="Chromosome 5S"/>
</dbReference>
<evidence type="ECO:0000256" key="1">
    <source>
        <dbReference type="ARBA" id="ARBA00006894"/>
    </source>
</evidence>
<name>A0A1L8G536_XENLA</name>